<sequence>MLLNRSDDNIWYELNGPVFQWPDSDDMARLSWRMARFDADVLNGTDSAAEFRGSDSEKRASENAD</sequence>
<evidence type="ECO:0000313" key="1">
    <source>
        <dbReference type="EMBL" id="KAH3730510.1"/>
    </source>
</evidence>
<dbReference type="AlphaFoldDB" id="A0A9D4HTN5"/>
<reference evidence="1" key="2">
    <citation type="submission" date="2020-11" db="EMBL/GenBank/DDBJ databases">
        <authorList>
            <person name="McCartney M.A."/>
            <person name="Auch B."/>
            <person name="Kono T."/>
            <person name="Mallez S."/>
            <person name="Becker A."/>
            <person name="Gohl D.M."/>
            <person name="Silverstein K.A.T."/>
            <person name="Koren S."/>
            <person name="Bechman K.B."/>
            <person name="Herman A."/>
            <person name="Abrahante J.E."/>
            <person name="Garbe J."/>
        </authorList>
    </citation>
    <scope>NUCLEOTIDE SEQUENCE</scope>
    <source>
        <strain evidence="1">Duluth1</strain>
        <tissue evidence="1">Whole animal</tissue>
    </source>
</reference>
<accession>A0A9D4HTN5</accession>
<reference evidence="1" key="1">
    <citation type="journal article" date="2019" name="bioRxiv">
        <title>The Genome of the Zebra Mussel, Dreissena polymorpha: A Resource for Invasive Species Research.</title>
        <authorList>
            <person name="McCartney M.A."/>
            <person name="Auch B."/>
            <person name="Kono T."/>
            <person name="Mallez S."/>
            <person name="Zhang Y."/>
            <person name="Obille A."/>
            <person name="Becker A."/>
            <person name="Abrahante J.E."/>
            <person name="Garbe J."/>
            <person name="Badalamenti J.P."/>
            <person name="Herman A."/>
            <person name="Mangelson H."/>
            <person name="Liachko I."/>
            <person name="Sullivan S."/>
            <person name="Sone E.D."/>
            <person name="Koren S."/>
            <person name="Silverstein K.A.T."/>
            <person name="Beckman K.B."/>
            <person name="Gohl D.M."/>
        </authorList>
    </citation>
    <scope>NUCLEOTIDE SEQUENCE</scope>
    <source>
        <strain evidence="1">Duluth1</strain>
        <tissue evidence="1">Whole animal</tissue>
    </source>
</reference>
<comment type="caution">
    <text evidence="1">The sequence shown here is derived from an EMBL/GenBank/DDBJ whole genome shotgun (WGS) entry which is preliminary data.</text>
</comment>
<keyword evidence="2" id="KW-1185">Reference proteome</keyword>
<dbReference type="Proteomes" id="UP000828390">
    <property type="component" value="Unassembled WGS sequence"/>
</dbReference>
<proteinExistence type="predicted"/>
<evidence type="ECO:0000313" key="2">
    <source>
        <dbReference type="Proteomes" id="UP000828390"/>
    </source>
</evidence>
<name>A0A9D4HTN5_DREPO</name>
<protein>
    <submittedName>
        <fullName evidence="1">Uncharacterized protein</fullName>
    </submittedName>
</protein>
<organism evidence="1 2">
    <name type="scientific">Dreissena polymorpha</name>
    <name type="common">Zebra mussel</name>
    <name type="synonym">Mytilus polymorpha</name>
    <dbReference type="NCBI Taxonomy" id="45954"/>
    <lineage>
        <taxon>Eukaryota</taxon>
        <taxon>Metazoa</taxon>
        <taxon>Spiralia</taxon>
        <taxon>Lophotrochozoa</taxon>
        <taxon>Mollusca</taxon>
        <taxon>Bivalvia</taxon>
        <taxon>Autobranchia</taxon>
        <taxon>Heteroconchia</taxon>
        <taxon>Euheterodonta</taxon>
        <taxon>Imparidentia</taxon>
        <taxon>Neoheterodontei</taxon>
        <taxon>Myida</taxon>
        <taxon>Dreissenoidea</taxon>
        <taxon>Dreissenidae</taxon>
        <taxon>Dreissena</taxon>
    </lineage>
</organism>
<dbReference type="EMBL" id="JAIWYP010000012">
    <property type="protein sequence ID" value="KAH3730510.1"/>
    <property type="molecule type" value="Genomic_DNA"/>
</dbReference>
<gene>
    <name evidence="1" type="ORF">DPMN_056500</name>
</gene>